<evidence type="ECO:0000313" key="4">
    <source>
        <dbReference type="Proteomes" id="UP000528457"/>
    </source>
</evidence>
<keyword evidence="4" id="KW-1185">Reference proteome</keyword>
<proteinExistence type="predicted"/>
<protein>
    <submittedName>
        <fullName evidence="3">Uncharacterized protein</fullName>
    </submittedName>
</protein>
<sequence>MSAPFVLYLAVALAASSLGLLAFVNYRERKRTEHQLKVRQMSVAAETVEDMLNTLEGLSKFKPLFCTLSKELIRRYQDLHQFDPNANNVEVRIQRAEQLLETYQSKGNDRVINRICSSDQAIHKTERQLQEIIDTFVHMFNIKLIDDKELAPLMQELEYVQLAVEVISGVAQGHKLYNEGEFVDANSHYFHAQKLSMQSKTTHPNRQRLVEELGEIINRERLALSEDLMPETLYNPEQKPENNPGTTLEDGLGFEQPQH</sequence>
<dbReference type="AlphaFoldDB" id="A0A7X0JUB7"/>
<evidence type="ECO:0000256" key="2">
    <source>
        <dbReference type="SAM" id="Phobius"/>
    </source>
</evidence>
<dbReference type="EMBL" id="JACHHT010000002">
    <property type="protein sequence ID" value="MBB6521575.1"/>
    <property type="molecule type" value="Genomic_DNA"/>
</dbReference>
<name>A0A7X0JUB7_9GAMM</name>
<feature type="transmembrane region" description="Helical" evidence="2">
    <location>
        <begin position="6"/>
        <end position="26"/>
    </location>
</feature>
<keyword evidence="2" id="KW-0472">Membrane</keyword>
<evidence type="ECO:0000313" key="3">
    <source>
        <dbReference type="EMBL" id="MBB6521575.1"/>
    </source>
</evidence>
<dbReference type="RefSeq" id="WP_166844349.1">
    <property type="nucleotide sequence ID" value="NZ_JAAONY010000002.1"/>
</dbReference>
<keyword evidence="2" id="KW-1133">Transmembrane helix</keyword>
<dbReference type="InParanoid" id="A0A7X0JUB7"/>
<keyword evidence="2" id="KW-0812">Transmembrane</keyword>
<gene>
    <name evidence="3" type="ORF">HNR48_001860</name>
</gene>
<dbReference type="Proteomes" id="UP000528457">
    <property type="component" value="Unassembled WGS sequence"/>
</dbReference>
<evidence type="ECO:0000256" key="1">
    <source>
        <dbReference type="SAM" id="MobiDB-lite"/>
    </source>
</evidence>
<comment type="caution">
    <text evidence="3">The sequence shown here is derived from an EMBL/GenBank/DDBJ whole genome shotgun (WGS) entry which is preliminary data.</text>
</comment>
<reference evidence="3 4" key="1">
    <citation type="submission" date="2020-08" db="EMBL/GenBank/DDBJ databases">
        <title>Genomic Encyclopedia of Type Strains, Phase IV (KMG-IV): sequencing the most valuable type-strain genomes for metagenomic binning, comparative biology and taxonomic classification.</title>
        <authorList>
            <person name="Goeker M."/>
        </authorList>
    </citation>
    <scope>NUCLEOTIDE SEQUENCE [LARGE SCALE GENOMIC DNA]</scope>
    <source>
        <strain evidence="3 4">DSM 22368</strain>
    </source>
</reference>
<accession>A0A7X0JUB7</accession>
<organism evidence="3 4">
    <name type="scientific">Pseudoteredinibacter isoporae</name>
    <dbReference type="NCBI Taxonomy" id="570281"/>
    <lineage>
        <taxon>Bacteria</taxon>
        <taxon>Pseudomonadati</taxon>
        <taxon>Pseudomonadota</taxon>
        <taxon>Gammaproteobacteria</taxon>
        <taxon>Cellvibrionales</taxon>
        <taxon>Cellvibrionaceae</taxon>
        <taxon>Pseudoteredinibacter</taxon>
    </lineage>
</organism>
<feature type="region of interest" description="Disordered" evidence="1">
    <location>
        <begin position="233"/>
        <end position="259"/>
    </location>
</feature>